<evidence type="ECO:0000256" key="1">
    <source>
        <dbReference type="SAM" id="MobiDB-lite"/>
    </source>
</evidence>
<protein>
    <recommendedName>
        <fullName evidence="4">DUF4352 domain-containing protein</fullName>
    </recommendedName>
</protein>
<dbReference type="EMBL" id="QUBR01000002">
    <property type="protein sequence ID" value="REK69726.1"/>
    <property type="molecule type" value="Genomic_DNA"/>
</dbReference>
<dbReference type="AlphaFoldDB" id="A0A371P2Z3"/>
<reference evidence="2 3" key="1">
    <citation type="submission" date="2018-08" db="EMBL/GenBank/DDBJ databases">
        <title>Aeromicrobium sp. M2KJ-4, whole genome shotgun sequence.</title>
        <authorList>
            <person name="Tuo L."/>
        </authorList>
    </citation>
    <scope>NUCLEOTIDE SEQUENCE [LARGE SCALE GENOMIC DNA]</scope>
    <source>
        <strain evidence="2 3">M2KJ-4</strain>
    </source>
</reference>
<evidence type="ECO:0000313" key="2">
    <source>
        <dbReference type="EMBL" id="REK69726.1"/>
    </source>
</evidence>
<keyword evidence="3" id="KW-1185">Reference proteome</keyword>
<proteinExistence type="predicted"/>
<evidence type="ECO:0000313" key="3">
    <source>
        <dbReference type="Proteomes" id="UP000265581"/>
    </source>
</evidence>
<dbReference type="Proteomes" id="UP000265581">
    <property type="component" value="Unassembled WGS sequence"/>
</dbReference>
<gene>
    <name evidence="2" type="ORF">DX116_11010</name>
</gene>
<accession>A0A371P2Z3</accession>
<name>A0A371P2Z3_9ACTN</name>
<evidence type="ECO:0008006" key="4">
    <source>
        <dbReference type="Google" id="ProtNLM"/>
    </source>
</evidence>
<organism evidence="2 3">
    <name type="scientific">Aeromicrobium endophyticum</name>
    <dbReference type="NCBI Taxonomy" id="2292704"/>
    <lineage>
        <taxon>Bacteria</taxon>
        <taxon>Bacillati</taxon>
        <taxon>Actinomycetota</taxon>
        <taxon>Actinomycetes</taxon>
        <taxon>Propionibacteriales</taxon>
        <taxon>Nocardioidaceae</taxon>
        <taxon>Aeromicrobium</taxon>
    </lineage>
</organism>
<feature type="region of interest" description="Disordered" evidence="1">
    <location>
        <begin position="14"/>
        <end position="40"/>
    </location>
</feature>
<comment type="caution">
    <text evidence="2">The sequence shown here is derived from an EMBL/GenBank/DDBJ whole genome shotgun (WGS) entry which is preliminary data.</text>
</comment>
<sequence>MAASAMAVVLVGCSSSEPKPAPSPTTAEPSKAFDPPPGVSITPGGTRLAVGEPGTVVHQVADSAASAITVTVSAVTRGSMKDFRYFSLDAATKRSSPYYVRATVTNDGPAGLGGAAMPLFAVDSTGTSVPANDIVGTFEPCPVPALPESFLPGASADLCLVYLLPKGRTLTSVSLQTTTPDAAISWTP</sequence>